<evidence type="ECO:0000313" key="3">
    <source>
        <dbReference type="Proteomes" id="UP000194440"/>
    </source>
</evidence>
<proteinExistence type="predicted"/>
<keyword evidence="1" id="KW-0812">Transmembrane</keyword>
<dbReference type="EMBL" id="CP021367">
    <property type="protein sequence ID" value="ART61194.1"/>
    <property type="molecule type" value="Genomic_DNA"/>
</dbReference>
<dbReference type="Proteomes" id="UP000194440">
    <property type="component" value="Plasmid pACP4.1"/>
</dbReference>
<gene>
    <name evidence="2" type="ORF">CBP36_19710</name>
</gene>
<geneLocation type="plasmid" evidence="2 3">
    <name>pACP4.1</name>
</geneLocation>
<keyword evidence="3" id="KW-1185">Reference proteome</keyword>
<reference evidence="2" key="1">
    <citation type="submission" date="2017-05" db="EMBL/GenBank/DDBJ databases">
        <title>Polyphasic characterization of four soil-derived phenanthrene-degrading Acidovorax strains and proposal of Acidovorax phenanthrenivorans sp. nov.</title>
        <authorList>
            <person name="Singleton D."/>
            <person name="Lee J."/>
            <person name="Dickey A.N."/>
            <person name="Stroud A."/>
            <person name="Scholl E.H."/>
            <person name="Wright F.A."/>
            <person name="Aitken M.D."/>
        </authorList>
    </citation>
    <scope>NUCLEOTIDE SEQUENCE</scope>
    <source>
        <strain evidence="2">P4</strain>
        <plasmid evidence="2">pACP4.1</plasmid>
    </source>
</reference>
<accession>A0A240UI62</accession>
<dbReference type="KEGG" id="acip:CBP36_19710"/>
<evidence type="ECO:0000256" key="1">
    <source>
        <dbReference type="SAM" id="Phobius"/>
    </source>
</evidence>
<keyword evidence="2" id="KW-0614">Plasmid</keyword>
<keyword evidence="1" id="KW-1133">Transmembrane helix</keyword>
<keyword evidence="1" id="KW-0472">Membrane</keyword>
<sequence>MTEKSTPQATPQEDRKGLLARWIGGVFKDQARMAASTRRTQMIQETRQVVESALRMRVEARRRETFEEAIENYGYTEEFLQEQMRNHRLVHLVLYGIGCAMVLYATHLTLSYSPLYGIGAFIASVVIFLTGYIHGFRAWQIQNRKLISFQEALRNPGTYLIV</sequence>
<dbReference type="KEGG" id="acis:CBP35_19665"/>
<dbReference type="RefSeq" id="WP_086928965.1">
    <property type="nucleotide sequence ID" value="NZ_CP021363.1"/>
</dbReference>
<organism evidence="2 3">
    <name type="scientific">Acidovorax carolinensis</name>
    <dbReference type="NCBI Taxonomy" id="553814"/>
    <lineage>
        <taxon>Bacteria</taxon>
        <taxon>Pseudomonadati</taxon>
        <taxon>Pseudomonadota</taxon>
        <taxon>Betaproteobacteria</taxon>
        <taxon>Burkholderiales</taxon>
        <taxon>Comamonadaceae</taxon>
        <taxon>Acidovorax</taxon>
    </lineage>
</organism>
<protein>
    <submittedName>
        <fullName evidence="2">Uncharacterized protein</fullName>
    </submittedName>
</protein>
<evidence type="ECO:0000313" key="2">
    <source>
        <dbReference type="EMBL" id="ART61194.1"/>
    </source>
</evidence>
<name>A0A240UI62_9BURK</name>
<feature type="transmembrane region" description="Helical" evidence="1">
    <location>
        <begin position="116"/>
        <end position="136"/>
    </location>
</feature>
<feature type="transmembrane region" description="Helical" evidence="1">
    <location>
        <begin position="89"/>
        <end position="110"/>
    </location>
</feature>
<dbReference type="AlphaFoldDB" id="A0A240UI62"/>
<dbReference type="OrthoDB" id="9986317at2"/>